<dbReference type="InterPro" id="IPR000792">
    <property type="entry name" value="Tscrpt_reg_LuxR_C"/>
</dbReference>
<accession>A0ABT2JGQ1</accession>
<dbReference type="InterPro" id="IPR036388">
    <property type="entry name" value="WH-like_DNA-bd_sf"/>
</dbReference>
<keyword evidence="3" id="KW-1185">Reference proteome</keyword>
<reference evidence="2 3" key="1">
    <citation type="submission" date="2021-02" db="EMBL/GenBank/DDBJ databases">
        <title>Actinophytocola xerophila sp. nov., isolated from soil of cotton cropping field.</title>
        <authorList>
            <person name="Huang R."/>
            <person name="Chen X."/>
            <person name="Ge X."/>
            <person name="Liu W."/>
        </authorList>
    </citation>
    <scope>NUCLEOTIDE SEQUENCE [LARGE SCALE GENOMIC DNA]</scope>
    <source>
        <strain evidence="2 3">S1-96</strain>
    </source>
</reference>
<dbReference type="SUPFAM" id="SSF46894">
    <property type="entry name" value="C-terminal effector domain of the bipartite response regulators"/>
    <property type="match status" value="1"/>
</dbReference>
<protein>
    <recommendedName>
        <fullName evidence="1">HTH luxR-type domain-containing protein</fullName>
    </recommendedName>
</protein>
<gene>
    <name evidence="2" type="ORF">JT362_28460</name>
</gene>
<sequence length="159" mass="17912">MRTIYQTGFLRNRLGVEYARQMLDAGAKIHAIEDPLERMMIMDERVAMVPIDPDNSSRGALIVTQPGLIAGFIRLFWRLWDDATTVSFDDPPAEDQDDVTDQDRAVLELLAAGNTDESAARTVGISVRHLRRKVARLMERLNATSRFEAGVEAARRGWL</sequence>
<dbReference type="PROSITE" id="PS50043">
    <property type="entry name" value="HTH_LUXR_2"/>
    <property type="match status" value="1"/>
</dbReference>
<dbReference type="Pfam" id="PF00196">
    <property type="entry name" value="GerE"/>
    <property type="match status" value="1"/>
</dbReference>
<proteinExistence type="predicted"/>
<organism evidence="2 3">
    <name type="scientific">Actinophytocola gossypii</name>
    <dbReference type="NCBI Taxonomy" id="2812003"/>
    <lineage>
        <taxon>Bacteria</taxon>
        <taxon>Bacillati</taxon>
        <taxon>Actinomycetota</taxon>
        <taxon>Actinomycetes</taxon>
        <taxon>Pseudonocardiales</taxon>
        <taxon>Pseudonocardiaceae</taxon>
    </lineage>
</organism>
<name>A0ABT2JGQ1_9PSEU</name>
<dbReference type="SMART" id="SM00421">
    <property type="entry name" value="HTH_LUXR"/>
    <property type="match status" value="1"/>
</dbReference>
<dbReference type="Gene3D" id="1.10.10.10">
    <property type="entry name" value="Winged helix-like DNA-binding domain superfamily/Winged helix DNA-binding domain"/>
    <property type="match status" value="1"/>
</dbReference>
<comment type="caution">
    <text evidence="2">The sequence shown here is derived from an EMBL/GenBank/DDBJ whole genome shotgun (WGS) entry which is preliminary data.</text>
</comment>
<evidence type="ECO:0000259" key="1">
    <source>
        <dbReference type="PROSITE" id="PS50043"/>
    </source>
</evidence>
<dbReference type="InterPro" id="IPR016032">
    <property type="entry name" value="Sig_transdc_resp-reg_C-effctor"/>
</dbReference>
<evidence type="ECO:0000313" key="2">
    <source>
        <dbReference type="EMBL" id="MCT2587063.1"/>
    </source>
</evidence>
<feature type="domain" description="HTH luxR-type" evidence="1">
    <location>
        <begin position="92"/>
        <end position="157"/>
    </location>
</feature>
<dbReference type="Proteomes" id="UP001156441">
    <property type="component" value="Unassembled WGS sequence"/>
</dbReference>
<evidence type="ECO:0000313" key="3">
    <source>
        <dbReference type="Proteomes" id="UP001156441"/>
    </source>
</evidence>
<dbReference type="EMBL" id="JAFFZE010000023">
    <property type="protein sequence ID" value="MCT2587063.1"/>
    <property type="molecule type" value="Genomic_DNA"/>
</dbReference>